<reference evidence="2" key="1">
    <citation type="journal article" date="2022" name="bioRxiv">
        <title>Sequencing and chromosome-scale assembly of the giantPleurodeles waltlgenome.</title>
        <authorList>
            <person name="Brown T."/>
            <person name="Elewa A."/>
            <person name="Iarovenko S."/>
            <person name="Subramanian E."/>
            <person name="Araus A.J."/>
            <person name="Petzold A."/>
            <person name="Susuki M."/>
            <person name="Suzuki K.-i.T."/>
            <person name="Hayashi T."/>
            <person name="Toyoda A."/>
            <person name="Oliveira C."/>
            <person name="Osipova E."/>
            <person name="Leigh N.D."/>
            <person name="Simon A."/>
            <person name="Yun M.H."/>
        </authorList>
    </citation>
    <scope>NUCLEOTIDE SEQUENCE</scope>
    <source>
        <strain evidence="2">20211129_DDA</strain>
        <tissue evidence="2">Liver</tissue>
    </source>
</reference>
<name>A0AAV7L1J5_PLEWA</name>
<comment type="caution">
    <text evidence="2">The sequence shown here is derived from an EMBL/GenBank/DDBJ whole genome shotgun (WGS) entry which is preliminary data.</text>
</comment>
<organism evidence="2 3">
    <name type="scientific">Pleurodeles waltl</name>
    <name type="common">Iberian ribbed newt</name>
    <dbReference type="NCBI Taxonomy" id="8319"/>
    <lineage>
        <taxon>Eukaryota</taxon>
        <taxon>Metazoa</taxon>
        <taxon>Chordata</taxon>
        <taxon>Craniata</taxon>
        <taxon>Vertebrata</taxon>
        <taxon>Euteleostomi</taxon>
        <taxon>Amphibia</taxon>
        <taxon>Batrachia</taxon>
        <taxon>Caudata</taxon>
        <taxon>Salamandroidea</taxon>
        <taxon>Salamandridae</taxon>
        <taxon>Pleurodelinae</taxon>
        <taxon>Pleurodeles</taxon>
    </lineage>
</organism>
<dbReference type="EMBL" id="JANPWB010000016">
    <property type="protein sequence ID" value="KAJ1084494.1"/>
    <property type="molecule type" value="Genomic_DNA"/>
</dbReference>
<accession>A0AAV7L1J5</accession>
<evidence type="ECO:0000313" key="2">
    <source>
        <dbReference type="EMBL" id="KAJ1084494.1"/>
    </source>
</evidence>
<sequence>MLRTGTVPQSVAPPQGPTAGVVPGVSQGLFASSVATPSPGDPRASPKVSEHQDQFTSGRCLGRRRRSSAGRATPETPRPGRGPLAFRTPVCLRSPASPQFRPGAGEQAPGQGSPQSPAAHVVLAQGLPDSALAGMHLVRAGRNSSFTSPAISGRGRAHHRRYLRLPGGGSVHPRSVWRSRLSRPSQPLLPQILSEHLSVCLASSQGRARGAQLTSAPRTRLQTASWPPSDSDFLRLFGPGGCSGRGALLDHLSTSQNAVMLGFPGR</sequence>
<dbReference type="AlphaFoldDB" id="A0AAV7L1J5"/>
<evidence type="ECO:0000313" key="3">
    <source>
        <dbReference type="Proteomes" id="UP001066276"/>
    </source>
</evidence>
<gene>
    <name evidence="2" type="ORF">NDU88_004641</name>
</gene>
<feature type="region of interest" description="Disordered" evidence="1">
    <location>
        <begin position="1"/>
        <end position="117"/>
    </location>
</feature>
<dbReference type="Proteomes" id="UP001066276">
    <property type="component" value="Chromosome 12"/>
</dbReference>
<keyword evidence="3" id="KW-1185">Reference proteome</keyword>
<protein>
    <submittedName>
        <fullName evidence="2">Uncharacterized protein</fullName>
    </submittedName>
</protein>
<evidence type="ECO:0000256" key="1">
    <source>
        <dbReference type="SAM" id="MobiDB-lite"/>
    </source>
</evidence>
<proteinExistence type="predicted"/>